<dbReference type="GeneID" id="37022990"/>
<evidence type="ECO:0000313" key="2">
    <source>
        <dbReference type="EMBL" id="PWN31639.1"/>
    </source>
</evidence>
<feature type="compositionally biased region" description="Pro residues" evidence="1">
    <location>
        <begin position="9"/>
        <end position="18"/>
    </location>
</feature>
<feature type="region of interest" description="Disordered" evidence="1">
    <location>
        <begin position="1"/>
        <end position="73"/>
    </location>
</feature>
<accession>A0A316V259</accession>
<dbReference type="Proteomes" id="UP000245771">
    <property type="component" value="Unassembled WGS sequence"/>
</dbReference>
<feature type="region of interest" description="Disordered" evidence="1">
    <location>
        <begin position="170"/>
        <end position="191"/>
    </location>
</feature>
<feature type="region of interest" description="Disordered" evidence="1">
    <location>
        <begin position="383"/>
        <end position="403"/>
    </location>
</feature>
<reference evidence="2 3" key="1">
    <citation type="journal article" date="2018" name="Mol. Biol. Evol.">
        <title>Broad Genomic Sampling Reveals a Smut Pathogenic Ancestry of the Fungal Clade Ustilaginomycotina.</title>
        <authorList>
            <person name="Kijpornyongpan T."/>
            <person name="Mondo S.J."/>
            <person name="Barry K."/>
            <person name="Sandor L."/>
            <person name="Lee J."/>
            <person name="Lipzen A."/>
            <person name="Pangilinan J."/>
            <person name="LaButti K."/>
            <person name="Hainaut M."/>
            <person name="Henrissat B."/>
            <person name="Grigoriev I.V."/>
            <person name="Spatafora J.W."/>
            <person name="Aime M.C."/>
        </authorList>
    </citation>
    <scope>NUCLEOTIDE SEQUENCE [LARGE SCALE GENOMIC DNA]</scope>
    <source>
        <strain evidence="2 3">MCA 3882</strain>
    </source>
</reference>
<evidence type="ECO:0000256" key="1">
    <source>
        <dbReference type="SAM" id="MobiDB-lite"/>
    </source>
</evidence>
<feature type="compositionally biased region" description="Polar residues" evidence="1">
    <location>
        <begin position="285"/>
        <end position="305"/>
    </location>
</feature>
<dbReference type="RefSeq" id="XP_025351941.1">
    <property type="nucleotide sequence ID" value="XM_025501209.1"/>
</dbReference>
<feature type="region of interest" description="Disordered" evidence="1">
    <location>
        <begin position="209"/>
        <end position="308"/>
    </location>
</feature>
<feature type="compositionally biased region" description="Polar residues" evidence="1">
    <location>
        <begin position="61"/>
        <end position="73"/>
    </location>
</feature>
<dbReference type="EMBL" id="KZ819607">
    <property type="protein sequence ID" value="PWN31639.1"/>
    <property type="molecule type" value="Genomic_DNA"/>
</dbReference>
<sequence length="478" mass="53619">MEQETIPDVEPPPTPPNGFPDDDEAPLSRAEDAQTPKERFTESGAQKDALSSRITQRENGQRPSIGTLSSSSNRNHDGVRAYYHAANWYVMTGAYWVNDYVRLPGRPDFGPKSSTFSWENVRLAQHPCPSCKYINKSKPVGYPVLPCLASTDLDRCVFCHCTNNRPTSPCNVRPRGDYRHSSVDGNRSRNDFSLMRNWDRTQRPYSYVDTYDRAGSSSNDNRTRRYSEILPNGSETSRANEQSNGQKRRRSEKDEGSERRSSPIRKEATQARMQPPSEVHVYEAPTQNDPSSTPTSVNGTSSTSEDPAVGLLFPNENANSFGTKGADQKQATVPAVVQASSPETVAVKTCGSFCTSAAIPPPQQADDNDADNDVMQLLKKAHQKMESGRLKETKEKEDLKQMASQLQDRYIRINKDLEKLYEKNEELIQENETLKQDNQELKDGMENLKQESENLRDTLRNVRREVSKALAGLETSDG</sequence>
<dbReference type="AlphaFoldDB" id="A0A316V259"/>
<gene>
    <name evidence="2" type="ORF">FA14DRAFT_182430</name>
</gene>
<dbReference type="InParanoid" id="A0A316V259"/>
<feature type="compositionally biased region" description="Basic and acidic residues" evidence="1">
    <location>
        <begin position="29"/>
        <end position="41"/>
    </location>
</feature>
<protein>
    <submittedName>
        <fullName evidence="2">Uncharacterized protein</fullName>
    </submittedName>
</protein>
<feature type="compositionally biased region" description="Basic and acidic residues" evidence="1">
    <location>
        <begin position="251"/>
        <end position="269"/>
    </location>
</feature>
<feature type="compositionally biased region" description="Basic and acidic residues" evidence="1">
    <location>
        <begin position="174"/>
        <end position="190"/>
    </location>
</feature>
<feature type="compositionally biased region" description="Polar residues" evidence="1">
    <location>
        <begin position="233"/>
        <end position="245"/>
    </location>
</feature>
<name>A0A316V259_9BASI</name>
<feature type="compositionally biased region" description="Basic and acidic residues" evidence="1">
    <location>
        <begin position="383"/>
        <end position="400"/>
    </location>
</feature>
<evidence type="ECO:0000313" key="3">
    <source>
        <dbReference type="Proteomes" id="UP000245771"/>
    </source>
</evidence>
<keyword evidence="3" id="KW-1185">Reference proteome</keyword>
<organism evidence="2 3">
    <name type="scientific">Meira miltonrushii</name>
    <dbReference type="NCBI Taxonomy" id="1280837"/>
    <lineage>
        <taxon>Eukaryota</taxon>
        <taxon>Fungi</taxon>
        <taxon>Dikarya</taxon>
        <taxon>Basidiomycota</taxon>
        <taxon>Ustilaginomycotina</taxon>
        <taxon>Exobasidiomycetes</taxon>
        <taxon>Exobasidiales</taxon>
        <taxon>Brachybasidiaceae</taxon>
        <taxon>Meira</taxon>
    </lineage>
</organism>
<proteinExistence type="predicted"/>